<sequence>MLMADILHSCTDEGIAAAAVASIGGPFAAAVRAEADRAGLSVGALTSSLVSGFARDASERDWRELAAAMTGADQPVLAGLQAMAERALRQRERATRIRPVRDAAAPLHPAGFAFLTLYRRPA</sequence>
<evidence type="ECO:0000313" key="1">
    <source>
        <dbReference type="EMBL" id="RYC31812.1"/>
    </source>
</evidence>
<accession>A0A4Q2U5V9</accession>
<protein>
    <submittedName>
        <fullName evidence="1">Uncharacterized protein</fullName>
    </submittedName>
</protein>
<evidence type="ECO:0000313" key="2">
    <source>
        <dbReference type="Proteomes" id="UP000290759"/>
    </source>
</evidence>
<dbReference type="RefSeq" id="WP_129226743.1">
    <property type="nucleotide sequence ID" value="NZ_QYBB01000011.1"/>
</dbReference>
<reference evidence="1 2" key="2">
    <citation type="submission" date="2019-02" db="EMBL/GenBank/DDBJ databases">
        <title>'Lichenibacterium ramalinii' gen. nov. sp. nov., 'Lichenibacterium minor' gen. nov. sp. nov.</title>
        <authorList>
            <person name="Pankratov T."/>
        </authorList>
    </citation>
    <scope>NUCLEOTIDE SEQUENCE [LARGE SCALE GENOMIC DNA]</scope>
    <source>
        <strain evidence="1 2">RmlP026</strain>
    </source>
</reference>
<dbReference type="OrthoDB" id="8450524at2"/>
<reference evidence="1 2" key="1">
    <citation type="submission" date="2018-12" db="EMBL/GenBank/DDBJ databases">
        <authorList>
            <person name="Grouzdev D.S."/>
            <person name="Krutkina M.S."/>
        </authorList>
    </citation>
    <scope>NUCLEOTIDE SEQUENCE [LARGE SCALE GENOMIC DNA]</scope>
    <source>
        <strain evidence="1 2">RmlP026</strain>
    </source>
</reference>
<gene>
    <name evidence="1" type="ORF">D3273_11835</name>
</gene>
<dbReference type="Proteomes" id="UP000290759">
    <property type="component" value="Unassembled WGS sequence"/>
</dbReference>
<dbReference type="EMBL" id="QYBB01000011">
    <property type="protein sequence ID" value="RYC31812.1"/>
    <property type="molecule type" value="Genomic_DNA"/>
</dbReference>
<organism evidence="1 2">
    <name type="scientific">Lichenibacterium minor</name>
    <dbReference type="NCBI Taxonomy" id="2316528"/>
    <lineage>
        <taxon>Bacteria</taxon>
        <taxon>Pseudomonadati</taxon>
        <taxon>Pseudomonadota</taxon>
        <taxon>Alphaproteobacteria</taxon>
        <taxon>Hyphomicrobiales</taxon>
        <taxon>Lichenihabitantaceae</taxon>
        <taxon>Lichenibacterium</taxon>
    </lineage>
</organism>
<name>A0A4Q2U5V9_9HYPH</name>
<proteinExistence type="predicted"/>
<keyword evidence="2" id="KW-1185">Reference proteome</keyword>
<dbReference type="AlphaFoldDB" id="A0A4Q2U5V9"/>
<comment type="caution">
    <text evidence="1">The sequence shown here is derived from an EMBL/GenBank/DDBJ whole genome shotgun (WGS) entry which is preliminary data.</text>
</comment>